<proteinExistence type="predicted"/>
<reference evidence="2 3" key="1">
    <citation type="journal article" date="2013" name="PLoS ONE">
        <title>Poles Apart: Arctic and Antarctic Octadecabacter strains Share High Genome Plasticity and a New Type of Xanthorhodopsin.</title>
        <authorList>
            <person name="Vollmers J."/>
            <person name="Voget S."/>
            <person name="Dietrich S."/>
            <person name="Gollnow K."/>
            <person name="Smits M."/>
            <person name="Meyer K."/>
            <person name="Brinkhoff T."/>
            <person name="Simon M."/>
            <person name="Daniel R."/>
        </authorList>
    </citation>
    <scope>NUCLEOTIDE SEQUENCE [LARGE SCALE GENOMIC DNA]</scope>
    <source>
        <strain evidence="2 3">238</strain>
    </source>
</reference>
<dbReference type="EMBL" id="CP003742">
    <property type="protein sequence ID" value="AGI73038.1"/>
    <property type="molecule type" value="Genomic_DNA"/>
</dbReference>
<feature type="transmembrane region" description="Helical" evidence="1">
    <location>
        <begin position="42"/>
        <end position="60"/>
    </location>
</feature>
<dbReference type="RefSeq" id="WP_015496066.1">
    <property type="nucleotide sequence ID" value="NC_020908.1"/>
</dbReference>
<organism evidence="2 3">
    <name type="scientific">Octadecabacter arcticus 238</name>
    <dbReference type="NCBI Taxonomy" id="391616"/>
    <lineage>
        <taxon>Bacteria</taxon>
        <taxon>Pseudomonadati</taxon>
        <taxon>Pseudomonadota</taxon>
        <taxon>Alphaproteobacteria</taxon>
        <taxon>Rhodobacterales</taxon>
        <taxon>Roseobacteraceae</taxon>
        <taxon>Octadecabacter</taxon>
    </lineage>
</organism>
<feature type="transmembrane region" description="Helical" evidence="1">
    <location>
        <begin position="97"/>
        <end position="114"/>
    </location>
</feature>
<keyword evidence="1" id="KW-0472">Membrane</keyword>
<dbReference type="HOGENOM" id="CLU_153851_0_0_5"/>
<dbReference type="Proteomes" id="UP000004688">
    <property type="component" value="Chromosome"/>
</dbReference>
<sequence>MTLGDAMANQTAWLNVWLPILMFGSFILPLALLVWKSSRMAGLAAIAAGLLSFVAISWMYEQLGYVKLLGLPHVLFYTPVVIYFISRLRGGKLPKIARWLMMASLVIILISLAFDYTDVASYILGNRTPLAVPDGFAG</sequence>
<feature type="transmembrane region" description="Helical" evidence="1">
    <location>
        <begin position="66"/>
        <end position="85"/>
    </location>
</feature>
<keyword evidence="1 2" id="KW-0812">Transmembrane</keyword>
<evidence type="ECO:0000313" key="2">
    <source>
        <dbReference type="EMBL" id="AGI73038.1"/>
    </source>
</evidence>
<protein>
    <submittedName>
        <fullName evidence="2">Putative transmembrane protein</fullName>
    </submittedName>
</protein>
<keyword evidence="3" id="KW-1185">Reference proteome</keyword>
<dbReference type="AlphaFoldDB" id="M9RMS2"/>
<dbReference type="STRING" id="391616.OA238_c30290"/>
<evidence type="ECO:0000313" key="3">
    <source>
        <dbReference type="Proteomes" id="UP000004688"/>
    </source>
</evidence>
<dbReference type="KEGG" id="oar:OA238_c30290"/>
<dbReference type="eggNOG" id="ENOG5032SDP">
    <property type="taxonomic scope" value="Bacteria"/>
</dbReference>
<dbReference type="OrthoDB" id="7619983at2"/>
<keyword evidence="1" id="KW-1133">Transmembrane helix</keyword>
<name>M9RMS2_9RHOB</name>
<feature type="transmembrane region" description="Helical" evidence="1">
    <location>
        <begin position="12"/>
        <end position="35"/>
    </location>
</feature>
<gene>
    <name evidence="2" type="ORF">OA238_c30290</name>
</gene>
<accession>M9RMS2</accession>
<evidence type="ECO:0000256" key="1">
    <source>
        <dbReference type="SAM" id="Phobius"/>
    </source>
</evidence>